<sequence length="1102" mass="121748">MVKADLSRDYYGDLDLPPSADTNEIKKQFKKLVLTQTTSLALIWHPDRNPGREAEVTTKFQRIQSAHEVLTDLHERARYDAARSRSKSFASSGYASHARGNPYATSGSQWPPPPKPPTARKSGAPPPSHGAQKYKNFEPPKPSTYNPTQEGAQARTNMYTAWENMKSSQKPNTSQGWQGVPNQGPTAAQAFGTRRADRASRQYQQSTDYTSSKYGPDDGGYRKYSVPPRDRDPFDYFGEAPGSRGSTPRRSRSTGAAKRTGFMPSDPEGDEPPAANTSAYFTRRSNPPPTSTPNDFSAQQSPRASKPMADPLKQFREQTDNPCEPRLSTPYATHGGEKTNPFDIPDLTRSKSTREPPTPFPTARPSSSAADVPRTSSDPNLGSKNRNGTARPTATGQSRQQARRGMATDPDSSDSDYMPRNKPTYKPPTFEENREKVLFAEARKATAAKPNQPVPNIPLGGTPKAGPTSSKDDEGARMYATSHNLFQNLSHSQHDFQNSFKDLKQDLSKNRRRASSPKLPTVLESMSAKDNYFRSRRNLFNEPYNMREPPTKWQNTFLPEDSGLPFTPPSGGTDNSLNAFETVQRSIVDQIISKSKSDIPKRARQHQSLTSEVTPTRLPYQYQKNGRIQNTSSENDDAIVLLNKHIQMESSTKKQKIEKQSSDSLSYWADSDIHPWQPLVYSRLNANVRGHPSFDFNLDDDIFSTSKPQDKKPTSTSAENIGRTFSPKDWDGKFDDADFFTPEQRAENVKGRPGPKSRGRSPPKPRPGEAKVQSQREMPEASTDPPPSQDPQTQNWAQYFKPPTFIPPPPAKPRAARSTGRKPRAPRSTSAVVDDDDDEDSSDAPPLFMGRNATKPASASKNGTKNGASMDAGSPDAMDIDSPPAVKSPVPATPDVPVTPTIKKTPSHRPPSLNTTPNLTPHSEDSKRAKRGSAPPTANGNGGSINLDSLKQTEPIKQPASSGLNSFDDLFASLPFESRASLILPTTESFIPMAPLTPSTLTQASYADYIAEFKTYMTQWGLFNSRLVLHFVARKKQTVQFSNDFVENMTDGLLNSYLEGLHEDQNLRTKWFEATQVHEVALRDFQGVQLKAKSLGLGKTAN</sequence>
<feature type="non-terminal residue" evidence="3">
    <location>
        <position position="1"/>
    </location>
</feature>
<dbReference type="GO" id="GO:0005737">
    <property type="term" value="C:cytoplasm"/>
    <property type="evidence" value="ECO:0007669"/>
    <property type="project" value="TreeGrafter"/>
</dbReference>
<dbReference type="PANTHER" id="PTHR44029">
    <property type="entry name" value="DNAJ HOMOLOG SUBFAMILY C MEMBER 21"/>
    <property type="match status" value="1"/>
</dbReference>
<dbReference type="PANTHER" id="PTHR44029:SF1">
    <property type="entry name" value="DNAJ HOMOLOG SUBFAMILY C MEMBER 21"/>
    <property type="match status" value="1"/>
</dbReference>
<feature type="compositionally biased region" description="Acidic residues" evidence="1">
    <location>
        <begin position="833"/>
        <end position="842"/>
    </location>
</feature>
<feature type="compositionally biased region" description="Basic residues" evidence="1">
    <location>
        <begin position="753"/>
        <end position="763"/>
    </location>
</feature>
<feature type="domain" description="J" evidence="2">
    <location>
        <begin position="9"/>
        <end position="83"/>
    </location>
</feature>
<dbReference type="PROSITE" id="PS50076">
    <property type="entry name" value="DNAJ_2"/>
    <property type="match status" value="1"/>
</dbReference>
<gene>
    <name evidence="3" type="ORF">B7463_g5797</name>
</gene>
<dbReference type="Gene3D" id="1.10.287.110">
    <property type="entry name" value="DnaJ domain"/>
    <property type="match status" value="1"/>
</dbReference>
<comment type="caution">
    <text evidence="3">The sequence shown here is derived from an EMBL/GenBank/DDBJ whole genome shotgun (WGS) entry which is preliminary data.</text>
</comment>
<evidence type="ECO:0000256" key="1">
    <source>
        <dbReference type="SAM" id="MobiDB-lite"/>
    </source>
</evidence>
<dbReference type="InterPro" id="IPR036869">
    <property type="entry name" value="J_dom_sf"/>
</dbReference>
<reference evidence="3 4" key="1">
    <citation type="submission" date="2018-05" db="EMBL/GenBank/DDBJ databases">
        <title>Draft genome sequence of Scytalidium lignicola DSM 105466, a ubiquitous saprotrophic fungus.</title>
        <authorList>
            <person name="Buettner E."/>
            <person name="Gebauer A.M."/>
            <person name="Hofrichter M."/>
            <person name="Liers C."/>
            <person name="Kellner H."/>
        </authorList>
    </citation>
    <scope>NUCLEOTIDE SEQUENCE [LARGE SCALE GENOMIC DNA]</scope>
    <source>
        <strain evidence="3 4">DSM 105466</strain>
    </source>
</reference>
<dbReference type="PROSITE" id="PS00636">
    <property type="entry name" value="DNAJ_1"/>
    <property type="match status" value="1"/>
</dbReference>
<dbReference type="OMA" id="YGPPKAN"/>
<feature type="non-terminal residue" evidence="3">
    <location>
        <position position="1102"/>
    </location>
</feature>
<feature type="compositionally biased region" description="Polar residues" evidence="1">
    <location>
        <begin position="364"/>
        <end position="400"/>
    </location>
</feature>
<dbReference type="InterPro" id="IPR051964">
    <property type="entry name" value="Chaperone_stress_response"/>
</dbReference>
<organism evidence="3 4">
    <name type="scientific">Scytalidium lignicola</name>
    <name type="common">Hyphomycete</name>
    <dbReference type="NCBI Taxonomy" id="5539"/>
    <lineage>
        <taxon>Eukaryota</taxon>
        <taxon>Fungi</taxon>
        <taxon>Dikarya</taxon>
        <taxon>Ascomycota</taxon>
        <taxon>Pezizomycotina</taxon>
        <taxon>Leotiomycetes</taxon>
        <taxon>Leotiomycetes incertae sedis</taxon>
        <taxon>Scytalidium</taxon>
    </lineage>
</organism>
<feature type="compositionally biased region" description="Polar residues" evidence="1">
    <location>
        <begin position="201"/>
        <end position="213"/>
    </location>
</feature>
<feature type="region of interest" description="Disordered" evidence="1">
    <location>
        <begin position="596"/>
        <end position="615"/>
    </location>
</feature>
<dbReference type="STRING" id="5539.A0A3E2HBP8"/>
<evidence type="ECO:0000313" key="3">
    <source>
        <dbReference type="EMBL" id="RFU30553.1"/>
    </source>
</evidence>
<accession>A0A3E2HBP8</accession>
<keyword evidence="4" id="KW-1185">Reference proteome</keyword>
<feature type="region of interest" description="Disordered" evidence="1">
    <location>
        <begin position="705"/>
        <end position="949"/>
    </location>
</feature>
<feature type="compositionally biased region" description="Polar residues" evidence="1">
    <location>
        <begin position="143"/>
        <end position="186"/>
    </location>
</feature>
<feature type="compositionally biased region" description="Low complexity" evidence="1">
    <location>
        <begin position="87"/>
        <end position="96"/>
    </location>
</feature>
<dbReference type="InterPro" id="IPR001623">
    <property type="entry name" value="DnaJ_domain"/>
</dbReference>
<evidence type="ECO:0000313" key="4">
    <source>
        <dbReference type="Proteomes" id="UP000258309"/>
    </source>
</evidence>
<dbReference type="OrthoDB" id="10250354at2759"/>
<evidence type="ECO:0000259" key="2">
    <source>
        <dbReference type="PROSITE" id="PS50076"/>
    </source>
</evidence>
<dbReference type="SMART" id="SM00271">
    <property type="entry name" value="DnaJ"/>
    <property type="match status" value="1"/>
</dbReference>
<dbReference type="Proteomes" id="UP000258309">
    <property type="component" value="Unassembled WGS sequence"/>
</dbReference>
<feature type="compositionally biased region" description="Polar residues" evidence="1">
    <location>
        <begin position="936"/>
        <end position="949"/>
    </location>
</feature>
<feature type="compositionally biased region" description="Basic and acidic residues" evidence="1">
    <location>
        <begin position="429"/>
        <end position="444"/>
    </location>
</feature>
<dbReference type="Pfam" id="PF00226">
    <property type="entry name" value="DnaJ"/>
    <property type="match status" value="1"/>
</dbReference>
<name>A0A3E2HBP8_SCYLI</name>
<feature type="compositionally biased region" description="Low complexity" evidence="1">
    <location>
        <begin position="889"/>
        <end position="901"/>
    </location>
</feature>
<dbReference type="CDD" id="cd06257">
    <property type="entry name" value="DnaJ"/>
    <property type="match status" value="1"/>
</dbReference>
<feature type="compositionally biased region" description="Low complexity" evidence="1">
    <location>
        <begin position="910"/>
        <end position="921"/>
    </location>
</feature>
<dbReference type="AlphaFoldDB" id="A0A3E2HBP8"/>
<dbReference type="InterPro" id="IPR018253">
    <property type="entry name" value="DnaJ_domain_CS"/>
</dbReference>
<feature type="compositionally biased region" description="Polar residues" evidence="1">
    <location>
        <begin position="855"/>
        <end position="867"/>
    </location>
</feature>
<protein>
    <recommendedName>
        <fullName evidence="2">J domain-containing protein</fullName>
    </recommendedName>
</protein>
<feature type="region of interest" description="Disordered" evidence="1">
    <location>
        <begin position="84"/>
        <end position="476"/>
    </location>
</feature>
<dbReference type="PRINTS" id="PR00625">
    <property type="entry name" value="JDOMAIN"/>
</dbReference>
<proteinExistence type="predicted"/>
<feature type="compositionally biased region" description="Basic and acidic residues" evidence="1">
    <location>
        <begin position="726"/>
        <end position="736"/>
    </location>
</feature>
<dbReference type="EMBL" id="NCSJ02000097">
    <property type="protein sequence ID" value="RFU30553.1"/>
    <property type="molecule type" value="Genomic_DNA"/>
</dbReference>
<dbReference type="SUPFAM" id="SSF46565">
    <property type="entry name" value="Chaperone J-domain"/>
    <property type="match status" value="1"/>
</dbReference>